<evidence type="ECO:0000256" key="2">
    <source>
        <dbReference type="ARBA" id="ARBA00023043"/>
    </source>
</evidence>
<name>A0A2H2ZB77_TRIPA</name>
<dbReference type="EMBL" id="LFMI01000152">
    <property type="protein sequence ID" value="OTA00820.1"/>
    <property type="molecule type" value="Genomic_DNA"/>
</dbReference>
<keyword evidence="5" id="KW-1185">Reference proteome</keyword>
<comment type="caution">
    <text evidence="4">The sequence shown here is derived from an EMBL/GenBank/DDBJ whole genome shotgun (WGS) entry which is preliminary data.</text>
</comment>
<keyword evidence="2 3" id="KW-0040">ANK repeat</keyword>
<feature type="repeat" description="ANK" evidence="3">
    <location>
        <begin position="212"/>
        <end position="244"/>
    </location>
</feature>
<gene>
    <name evidence="4" type="ORF">A9Z42_0011060</name>
</gene>
<evidence type="ECO:0000313" key="4">
    <source>
        <dbReference type="EMBL" id="OTA00820.1"/>
    </source>
</evidence>
<dbReference type="Gene3D" id="1.25.40.20">
    <property type="entry name" value="Ankyrin repeat-containing domain"/>
    <property type="match status" value="3"/>
</dbReference>
<dbReference type="PANTHER" id="PTHR24173:SF74">
    <property type="entry name" value="ANKYRIN REPEAT DOMAIN-CONTAINING PROTEIN 16"/>
    <property type="match status" value="1"/>
</dbReference>
<dbReference type="Proteomes" id="UP000219286">
    <property type="component" value="Unassembled WGS sequence"/>
</dbReference>
<dbReference type="InterPro" id="IPR002110">
    <property type="entry name" value="Ankyrin_rpt"/>
</dbReference>
<sequence length="692" mass="76296">MIQRPSDARPGHTPLNYDVFHIILTKYMDRHQDILNFLLASKQNYALYSETLHRHNIRHGGCSVLEWAARANNMALAVKALQTPRVEEYAPKELWTNVLQIAVSNNNLDLVRLLFELETVQTGIKQASDNKLVTGLDMPTIFSIDTQFLRPMFDAADRGLQEIVDLYISHGASIHLFNWTRLTALHHAVSSNKLRLARHLLDDHGANPNGLSSKTPIMTAARNGHANMVELLLSRGADPNANVNGTPFSLALMDAVVEGNGDVVSVLLKDARVDPNSRNASGKTALEWAITFGKQDMLQLLLEDGRADPTQRNNVNRTALDLIIEHDRAEMARMILADGRVDPNARTLNNETALENAVRSASHAIVRLLLADERVDPNSTTQSGMTPFLFAAEAGSDTCLRILLADKRVKVYARNNDGANAWTIAFRRPGNRNPRVLLESGVMDPNAFDGDLKTPAMLAACLTPTHLLELFIADERVDLNMADGNGHTALMQAVRHDRSGSVALLLDSGRVHANMQSRNGETALMMAVSLKRVWIARLLLASPRIDVNLGDCNGVTALALAYAMTNVQLAEMILDTGKVEFGKAARLEGSEAVDARLVSFKSEIESRSARYLEAMVQTYAKVDQLNAKDRDELTMLEAAIELNDKYTVGLLLGTGKVNVTPKALECRDDTIVQMMLEYRANTFHLSRAVNPS</sequence>
<dbReference type="SMART" id="SM00248">
    <property type="entry name" value="ANK"/>
    <property type="match status" value="15"/>
</dbReference>
<reference evidence="4 5" key="1">
    <citation type="journal article" date="2015" name="Genome Announc.">
        <title>Genome sequence and annotation of Trichoderma parareesei, the ancestor of the cellulase producer Trichoderma reesei.</title>
        <authorList>
            <person name="Yang D."/>
            <person name="Pomraning K."/>
            <person name="Kopchinskiy A."/>
            <person name="Karimi Aghcheh R."/>
            <person name="Atanasova L."/>
            <person name="Chenthamara K."/>
            <person name="Baker S.E."/>
            <person name="Zhang R."/>
            <person name="Shen Q."/>
            <person name="Freitag M."/>
            <person name="Kubicek C.P."/>
            <person name="Druzhinina I.S."/>
        </authorList>
    </citation>
    <scope>NUCLEOTIDE SEQUENCE [LARGE SCALE GENOMIC DNA]</scope>
    <source>
        <strain evidence="4 5">CBS 125925</strain>
    </source>
</reference>
<organism evidence="4 5">
    <name type="scientific">Trichoderma parareesei</name>
    <name type="common">Filamentous fungus</name>
    <dbReference type="NCBI Taxonomy" id="858221"/>
    <lineage>
        <taxon>Eukaryota</taxon>
        <taxon>Fungi</taxon>
        <taxon>Dikarya</taxon>
        <taxon>Ascomycota</taxon>
        <taxon>Pezizomycotina</taxon>
        <taxon>Sordariomycetes</taxon>
        <taxon>Hypocreomycetidae</taxon>
        <taxon>Hypocreales</taxon>
        <taxon>Hypocreaceae</taxon>
        <taxon>Trichoderma</taxon>
    </lineage>
</organism>
<proteinExistence type="predicted"/>
<dbReference type="SUPFAM" id="SSF48403">
    <property type="entry name" value="Ankyrin repeat"/>
    <property type="match status" value="2"/>
</dbReference>
<evidence type="ECO:0000313" key="5">
    <source>
        <dbReference type="Proteomes" id="UP000219286"/>
    </source>
</evidence>
<evidence type="ECO:0000256" key="3">
    <source>
        <dbReference type="PROSITE-ProRule" id="PRU00023"/>
    </source>
</evidence>
<dbReference type="PROSITE" id="PS50297">
    <property type="entry name" value="ANK_REP_REGION"/>
    <property type="match status" value="2"/>
</dbReference>
<dbReference type="Pfam" id="PF12796">
    <property type="entry name" value="Ank_2"/>
    <property type="match status" value="4"/>
</dbReference>
<dbReference type="PANTHER" id="PTHR24173">
    <property type="entry name" value="ANKYRIN REPEAT CONTAINING"/>
    <property type="match status" value="1"/>
</dbReference>
<dbReference type="OrthoDB" id="426293at2759"/>
<dbReference type="InterPro" id="IPR036770">
    <property type="entry name" value="Ankyrin_rpt-contain_sf"/>
</dbReference>
<accession>A0A2H2ZB77</accession>
<evidence type="ECO:0000256" key="1">
    <source>
        <dbReference type="ARBA" id="ARBA00022737"/>
    </source>
</evidence>
<dbReference type="AlphaFoldDB" id="A0A2H2ZB77"/>
<keyword evidence="1" id="KW-0677">Repeat</keyword>
<protein>
    <submittedName>
        <fullName evidence="4">Ankyrin</fullName>
    </submittedName>
</protein>
<dbReference type="PROSITE" id="PS50088">
    <property type="entry name" value="ANK_REPEAT"/>
    <property type="match status" value="2"/>
</dbReference>
<feature type="repeat" description="ANK" evidence="3">
    <location>
        <begin position="281"/>
        <end position="305"/>
    </location>
</feature>